<comment type="caution">
    <text evidence="1">The sequence shown here is derived from an EMBL/GenBank/DDBJ whole genome shotgun (WGS) entry which is preliminary data.</text>
</comment>
<dbReference type="RefSeq" id="WP_017437358.1">
    <property type="nucleotide sequence ID" value="NZ_JACICX010000004.1"/>
</dbReference>
<proteinExistence type="predicted"/>
<evidence type="ECO:0000313" key="1">
    <source>
        <dbReference type="EMBL" id="KYD15767.1"/>
    </source>
</evidence>
<dbReference type="EMBL" id="LQYS01000037">
    <property type="protein sequence ID" value="KYD15767.1"/>
    <property type="molecule type" value="Genomic_DNA"/>
</dbReference>
<dbReference type="STRING" id="81408.B4119_2195"/>
<name>A0A150LU51_9BACL</name>
<reference evidence="1 2" key="1">
    <citation type="submission" date="2016-01" db="EMBL/GenBank/DDBJ databases">
        <title>Draft Genome Sequences of Seven Thermophilic Sporeformers Isolated from Foods.</title>
        <authorList>
            <person name="Berendsen E.M."/>
            <person name="Wells-Bennik M.H."/>
            <person name="Krawcyk A.O."/>
            <person name="De Jong A."/>
            <person name="Holsappel S."/>
            <person name="Eijlander R.T."/>
            <person name="Kuipers O.P."/>
        </authorList>
    </citation>
    <scope>NUCLEOTIDE SEQUENCE [LARGE SCALE GENOMIC DNA]</scope>
    <source>
        <strain evidence="1 2">B4119</strain>
    </source>
</reference>
<dbReference type="Proteomes" id="UP000075455">
    <property type="component" value="Unassembled WGS sequence"/>
</dbReference>
<organism evidence="1 2">
    <name type="scientific">Saccharococcus caldoxylosilyticus</name>
    <dbReference type="NCBI Taxonomy" id="81408"/>
    <lineage>
        <taxon>Bacteria</taxon>
        <taxon>Bacillati</taxon>
        <taxon>Bacillota</taxon>
        <taxon>Bacilli</taxon>
        <taxon>Bacillales</taxon>
        <taxon>Anoxybacillaceae</taxon>
        <taxon>Saccharococcus</taxon>
    </lineage>
</organism>
<gene>
    <name evidence="1" type="ORF">B4119_2195</name>
</gene>
<sequence length="51" mass="5955">MLRRCSQTKNRQNWAKATILIFSKRDLAVWLLTAMKKGLFSWPTGKTVLFV</sequence>
<protein>
    <submittedName>
        <fullName evidence="1">Uncharacterized protein</fullName>
    </submittedName>
</protein>
<dbReference type="AlphaFoldDB" id="A0A150LU51"/>
<accession>A0A150LU51</accession>
<dbReference type="PATRIC" id="fig|81408.3.peg.3224"/>
<evidence type="ECO:0000313" key="2">
    <source>
        <dbReference type="Proteomes" id="UP000075455"/>
    </source>
</evidence>